<name>D3QAH8_STANL</name>
<evidence type="ECO:0000259" key="3">
    <source>
        <dbReference type="PROSITE" id="PS50837"/>
    </source>
</evidence>
<dbReference type="InterPro" id="IPR027417">
    <property type="entry name" value="P-loop_NTPase"/>
</dbReference>
<organism evidence="4 5">
    <name type="scientific">Stackebrandtia nassauensis (strain DSM 44728 / CIP 108903 / NRRL B-16338 / NBRC 102104 / LLR-40K-21)</name>
    <dbReference type="NCBI Taxonomy" id="446470"/>
    <lineage>
        <taxon>Bacteria</taxon>
        <taxon>Bacillati</taxon>
        <taxon>Actinomycetota</taxon>
        <taxon>Actinomycetes</taxon>
        <taxon>Glycomycetales</taxon>
        <taxon>Glycomycetaceae</taxon>
        <taxon>Stackebrandtia</taxon>
    </lineage>
</organism>
<dbReference type="PANTHER" id="PTHR46844:SF1">
    <property type="entry name" value="SLR5058 PROTEIN"/>
    <property type="match status" value="1"/>
</dbReference>
<dbReference type="InterPro" id="IPR007111">
    <property type="entry name" value="NACHT_NTPase"/>
</dbReference>
<dbReference type="EMBL" id="CP001778">
    <property type="protein sequence ID" value="ADD42761.1"/>
    <property type="molecule type" value="Genomic_DNA"/>
</dbReference>
<dbReference type="KEGG" id="sna:Snas_3090"/>
<dbReference type="SUPFAM" id="SSF52540">
    <property type="entry name" value="P-loop containing nucleoside triphosphate hydrolases"/>
    <property type="match status" value="1"/>
</dbReference>
<dbReference type="AlphaFoldDB" id="D3QAH8"/>
<dbReference type="OrthoDB" id="135105at2"/>
<dbReference type="InterPro" id="IPR003593">
    <property type="entry name" value="AAA+_ATPase"/>
</dbReference>
<dbReference type="SMART" id="SM00382">
    <property type="entry name" value="AAA"/>
    <property type="match status" value="1"/>
</dbReference>
<feature type="domain" description="NACHT" evidence="3">
    <location>
        <begin position="160"/>
        <end position="284"/>
    </location>
</feature>
<keyword evidence="5" id="KW-1185">Reference proteome</keyword>
<dbReference type="Proteomes" id="UP000000844">
    <property type="component" value="Chromosome"/>
</dbReference>
<gene>
    <name evidence="4" type="ordered locus">Snas_3090</name>
</gene>
<dbReference type="Pfam" id="PF05729">
    <property type="entry name" value="NACHT"/>
    <property type="match status" value="1"/>
</dbReference>
<proteinExistence type="predicted"/>
<keyword evidence="2" id="KW-0472">Membrane</keyword>
<evidence type="ECO:0000256" key="1">
    <source>
        <dbReference type="SAM" id="MobiDB-lite"/>
    </source>
</evidence>
<keyword evidence="2" id="KW-1133">Transmembrane helix</keyword>
<keyword evidence="2" id="KW-0812">Transmembrane</keyword>
<dbReference type="HOGENOM" id="CLU_319797_0_0_11"/>
<dbReference type="STRING" id="446470.Snas_3090"/>
<dbReference type="eggNOG" id="COG5635">
    <property type="taxonomic scope" value="Bacteria"/>
</dbReference>
<dbReference type="Gene3D" id="3.40.50.300">
    <property type="entry name" value="P-loop containing nucleotide triphosphate hydrolases"/>
    <property type="match status" value="1"/>
</dbReference>
<sequence length="908" mass="99426">MSHGTKGFAVVALAALAVPAGVGGVLKNAVASNPLTAVLFLIIYWLLLAVAALVSTAARGPLQRRAAQLGDWVDAVLGRRFSRYARQYRHHMLSVNRWVDFKGLSIVGDHTPELDAVFVDVSVESAPVDRVPGGLVDGGTGTRDGSRHSIHKFLDGRKGGVLAVIGGPGCGKTTLLRHLARDTARDKTNRRRIPVFLALSRLSTPINDEPSLPQLLRIRPPELRVPEPKGWWEQQLHQGNCLVLMDGLDEVADNQDRRKVAEWIGDQVAAFPDNDFVITSRPGGYGQAPIEGARVLAVQPFSREQIERFLRGWYLATEREATGVDDSGVDAIAAEKANDLIDRLKDAPGLDELTANPLLLTMIALVHRYRSALPRGRADLYEEICRAMLWSRHEARGVTVALSGEAKWEVLAQLAFNLMKSRLREIKGSDVPPMIEDALEASLPGTESEQFLREVCGNGLLVEMERGVYAFAHQTIGEYLAAKHIIDCGIEDELVTFVDDVWWAETLELYAACARSIDKLVEACLRKGTEGAIAQAFTCANYGGRLERRLRDRLRRLEEQAFTPRADPAVRRAVARALVSRHLSRLKRLSDSDFYCPQPITEDLYWLFRCATGDGDTASRNPDGEHAVGGLWPADVKNFVDWINTIGRYSDRTDSPFRLPRRDEVELIRGSGGLDETASLQATAPIWRATARGPELPYTVTGEELIAAVTADIEETGLWIPARMALAANRVTAGAAPDLASYHDTLAPEFGWLPGDAAIFSETDSGWVNDLVDRLLSESDGEAASVFAEILAIRAGVWDTEGIATVVSSPSPAPRQSDGSADSASPLPWHDAASRSLADRARTAFARKPPPESPWLLRLPALLLAAEFNASRNDLNRDACLGIAATLTFRECRARDDYPGEALILVRD</sequence>
<evidence type="ECO:0000313" key="4">
    <source>
        <dbReference type="EMBL" id="ADD42761.1"/>
    </source>
</evidence>
<accession>D3QAH8</accession>
<feature type="transmembrane region" description="Helical" evidence="2">
    <location>
        <begin position="37"/>
        <end position="58"/>
    </location>
</feature>
<evidence type="ECO:0000256" key="2">
    <source>
        <dbReference type="SAM" id="Phobius"/>
    </source>
</evidence>
<dbReference type="PANTHER" id="PTHR46844">
    <property type="entry name" value="SLR5058 PROTEIN"/>
    <property type="match status" value="1"/>
</dbReference>
<dbReference type="PROSITE" id="PS50837">
    <property type="entry name" value="NACHT"/>
    <property type="match status" value="1"/>
</dbReference>
<reference evidence="4 5" key="1">
    <citation type="journal article" date="2009" name="Stand. Genomic Sci.">
        <title>Complete genome sequence of Stackebrandtia nassauensis type strain (LLR-40K-21).</title>
        <authorList>
            <person name="Munk C."/>
            <person name="Lapidus A."/>
            <person name="Copeland A."/>
            <person name="Jando M."/>
            <person name="Mayilraj S."/>
            <person name="Glavina Del Rio T."/>
            <person name="Nolan M."/>
            <person name="Chen F."/>
            <person name="Lucas S."/>
            <person name="Tice H."/>
            <person name="Cheng J.F."/>
            <person name="Han C."/>
            <person name="Detter J.C."/>
            <person name="Bruce D."/>
            <person name="Goodwin L."/>
            <person name="Chain P."/>
            <person name="Pitluck S."/>
            <person name="Goker M."/>
            <person name="Ovchinikova G."/>
            <person name="Pati A."/>
            <person name="Ivanova N."/>
            <person name="Mavromatis K."/>
            <person name="Chen A."/>
            <person name="Palaniappan K."/>
            <person name="Land M."/>
            <person name="Hauser L."/>
            <person name="Chang Y.J."/>
            <person name="Jeffries C.D."/>
            <person name="Bristow J."/>
            <person name="Eisen J.A."/>
            <person name="Markowitz V."/>
            <person name="Hugenholtz P."/>
            <person name="Kyrpides N.C."/>
            <person name="Klenk H.P."/>
        </authorList>
    </citation>
    <scope>NUCLEOTIDE SEQUENCE [LARGE SCALE GENOMIC DNA]</scope>
    <source>
        <strain evidence="5">DSM 44728 / CIP 108903 / NRRL B-16338 / NBRC 102104 / LLR-40K-21</strain>
    </source>
</reference>
<feature type="region of interest" description="Disordered" evidence="1">
    <location>
        <begin position="808"/>
        <end position="828"/>
    </location>
</feature>
<evidence type="ECO:0000313" key="5">
    <source>
        <dbReference type="Proteomes" id="UP000000844"/>
    </source>
</evidence>
<protein>
    <submittedName>
        <fullName evidence="4">Putative signal transduction protein with Nacht domain</fullName>
    </submittedName>
</protein>
<dbReference type="RefSeq" id="WP_013018332.1">
    <property type="nucleotide sequence ID" value="NC_013947.1"/>
</dbReference>